<dbReference type="PROSITE" id="PS00606">
    <property type="entry name" value="KS3_1"/>
    <property type="match status" value="1"/>
</dbReference>
<evidence type="ECO:0000256" key="3">
    <source>
        <dbReference type="RuleBase" id="RU003694"/>
    </source>
</evidence>
<evidence type="ECO:0000313" key="6">
    <source>
        <dbReference type="Proteomes" id="UP000238825"/>
    </source>
</evidence>
<dbReference type="InterPro" id="IPR000794">
    <property type="entry name" value="Beta-ketoacyl_synthase"/>
</dbReference>
<accession>A0A2S0JY88</accession>
<dbReference type="EMBL" id="CP019980">
    <property type="protein sequence ID" value="AVK96018.1"/>
    <property type="molecule type" value="Genomic_DNA"/>
</dbReference>
<dbReference type="InterPro" id="IPR020841">
    <property type="entry name" value="PKS_Beta-ketoAc_synthase_dom"/>
</dbReference>
<dbReference type="InterPro" id="IPR016039">
    <property type="entry name" value="Thiolase-like"/>
</dbReference>
<dbReference type="Gene3D" id="3.40.47.10">
    <property type="match status" value="2"/>
</dbReference>
<dbReference type="AlphaFoldDB" id="A0A2S0JY88"/>
<dbReference type="SUPFAM" id="SSF53901">
    <property type="entry name" value="Thiolase-like"/>
    <property type="match status" value="2"/>
</dbReference>
<dbReference type="InterPro" id="IPR014031">
    <property type="entry name" value="Ketoacyl_synth_C"/>
</dbReference>
<dbReference type="PANTHER" id="PTHR11712:SF336">
    <property type="entry name" value="3-OXOACYL-[ACYL-CARRIER-PROTEIN] SYNTHASE, MITOCHONDRIAL"/>
    <property type="match status" value="1"/>
</dbReference>
<comment type="similarity">
    <text evidence="1 3">Belongs to the thiolase-like superfamily. Beta-ketoacyl-ACP synthases family.</text>
</comment>
<gene>
    <name evidence="5" type="ORF">LS41612_07035</name>
</gene>
<feature type="domain" description="Ketosynthase family 3 (KS3)" evidence="4">
    <location>
        <begin position="6"/>
        <end position="396"/>
    </location>
</feature>
<proteinExistence type="inferred from homology"/>
<dbReference type="Proteomes" id="UP000238825">
    <property type="component" value="Chromosome"/>
</dbReference>
<dbReference type="InterPro" id="IPR014030">
    <property type="entry name" value="Ketoacyl_synth_N"/>
</dbReference>
<dbReference type="GO" id="GO:0006633">
    <property type="term" value="P:fatty acid biosynthetic process"/>
    <property type="evidence" value="ECO:0007669"/>
    <property type="project" value="InterPro"/>
</dbReference>
<dbReference type="InterPro" id="IPR018201">
    <property type="entry name" value="Ketoacyl_synth_AS"/>
</dbReference>
<dbReference type="SMART" id="SM00825">
    <property type="entry name" value="PKS_KS"/>
    <property type="match status" value="1"/>
</dbReference>
<evidence type="ECO:0000256" key="1">
    <source>
        <dbReference type="ARBA" id="ARBA00008467"/>
    </source>
</evidence>
<keyword evidence="2 3" id="KW-0808">Transferase</keyword>
<dbReference type="GO" id="GO:0005829">
    <property type="term" value="C:cytosol"/>
    <property type="evidence" value="ECO:0007669"/>
    <property type="project" value="TreeGrafter"/>
</dbReference>
<dbReference type="Pfam" id="PF02801">
    <property type="entry name" value="Ketoacyl-synt_C"/>
    <property type="match status" value="1"/>
</dbReference>
<evidence type="ECO:0000256" key="2">
    <source>
        <dbReference type="ARBA" id="ARBA00022679"/>
    </source>
</evidence>
<sequence length="397" mass="42441">MKVIVLDDIVITGYGIKAPGILDKHSFLNVLTKGICTQSNLNNAHLPQANIVAGVIDQNFQEINGVNYRRHPRSVRMAIAATLDAMEMANLKDVQPHRIAVIMGTSAGAILEIEKYAADGFDLRKFPIHGVALVDTHTLSSSVAEAIGSCGSAFTVTTGCSASLDAILIGKQLLQSGSVDACIVGGTEAPLGQWTINGFKKLRSLSTECSIEKAGVPFSTLHQGFVLSEGAGVMVLERRQSANARGQSIYGKVERVISRNEGQKLLNSDSTGRHMLDVFQETVGDTLPSYINSQALGIALNDQIERFILKETFGSNVPITSIKGMIGHTFGAMGAMQVISSLLSMEYGFIPPTIKTLGHGFEDTPIVYETRHQAVESVCITTHGSSGNNACLLLTHT</sequence>
<dbReference type="PANTHER" id="PTHR11712">
    <property type="entry name" value="POLYKETIDE SYNTHASE-RELATED"/>
    <property type="match status" value="1"/>
</dbReference>
<name>A0A2S0JY88_LYSSH</name>
<reference evidence="5 6" key="1">
    <citation type="submission" date="2017-03" db="EMBL/GenBank/DDBJ databases">
        <title>The whole genome sequencing and assembly of Lysinibacillus sphaericus DSM 28T strain.</title>
        <authorList>
            <person name="Lee Y.-J."/>
            <person name="Yi H."/>
            <person name="Bahn Y.-S."/>
            <person name="Kim J.F."/>
            <person name="Lee D.-W."/>
        </authorList>
    </citation>
    <scope>NUCLEOTIDE SEQUENCE [LARGE SCALE GENOMIC DNA]</scope>
    <source>
        <strain evidence="5 6">DSM 28</strain>
    </source>
</reference>
<organism evidence="5 6">
    <name type="scientific">Lysinibacillus sphaericus</name>
    <name type="common">Bacillus sphaericus</name>
    <dbReference type="NCBI Taxonomy" id="1421"/>
    <lineage>
        <taxon>Bacteria</taxon>
        <taxon>Bacillati</taxon>
        <taxon>Bacillota</taxon>
        <taxon>Bacilli</taxon>
        <taxon>Bacillales</taxon>
        <taxon>Bacillaceae</taxon>
        <taxon>Lysinibacillus</taxon>
    </lineage>
</organism>
<dbReference type="PROSITE" id="PS52004">
    <property type="entry name" value="KS3_2"/>
    <property type="match status" value="1"/>
</dbReference>
<evidence type="ECO:0000313" key="5">
    <source>
        <dbReference type="EMBL" id="AVK96018.1"/>
    </source>
</evidence>
<evidence type="ECO:0000259" key="4">
    <source>
        <dbReference type="PROSITE" id="PS52004"/>
    </source>
</evidence>
<protein>
    <recommendedName>
        <fullName evidence="4">Ketosynthase family 3 (KS3) domain-containing protein</fullName>
    </recommendedName>
</protein>
<dbReference type="GO" id="GO:0004315">
    <property type="term" value="F:3-oxoacyl-[acyl-carrier-protein] synthase activity"/>
    <property type="evidence" value="ECO:0007669"/>
    <property type="project" value="InterPro"/>
</dbReference>
<dbReference type="Pfam" id="PF00109">
    <property type="entry name" value="ketoacyl-synt"/>
    <property type="match status" value="1"/>
</dbReference>